<reference evidence="2" key="1">
    <citation type="journal article" date="2022" name="Mol. Ecol. Resour.">
        <title>The genomes of chicory, endive, great burdock and yacon provide insights into Asteraceae palaeo-polyploidization history and plant inulin production.</title>
        <authorList>
            <person name="Fan W."/>
            <person name="Wang S."/>
            <person name="Wang H."/>
            <person name="Wang A."/>
            <person name="Jiang F."/>
            <person name="Liu H."/>
            <person name="Zhao H."/>
            <person name="Xu D."/>
            <person name="Zhang Y."/>
        </authorList>
    </citation>
    <scope>NUCLEOTIDE SEQUENCE [LARGE SCALE GENOMIC DNA]</scope>
    <source>
        <strain evidence="2">cv. Niubang</strain>
    </source>
</reference>
<sequence length="423" mass="46798">MEGGEDRRNTIAAASEQNSLQNPIHHQHNSLQIEQQEQPPMNDAVNEFDDDEEGEDHDDQSGDGGGENDGDEEQRPQLADGFYMVEAVRRKRTRKGKPQYLIKWRGWPEATNTWEPMDNLSSIPDVIEAFEESLRERKQRSSRKYKRTPQSKKKQMEQLEQSCPPASYDIPTVRITIIEEPLSVPSVPDANLSNRTENNVGGTGNNGTTNPSNDTGLLMVSMQIGERQGRNEVDAHLNELTVPSSSNQDSLSEFAIHLQEGRPTEGVSPVEVRPADGILKVDGTESIRVGPLVGARRRKSYAVKRFKKEPNSALGNDALGNTTGDGVVVGEDAIKNMDGLDIVDAPPSISAITKIIKPVNYSTSTVNGTEEVSVNFLVRRSDGDVVVVDNKHLKENNPILDGDLPFRHRLMFQKLEVSMGVTL</sequence>
<protein>
    <submittedName>
        <fullName evidence="1">Uncharacterized protein</fullName>
    </submittedName>
</protein>
<proteinExistence type="predicted"/>
<gene>
    <name evidence="1" type="ORF">L6452_30280</name>
</gene>
<reference evidence="1 2" key="2">
    <citation type="journal article" date="2022" name="Mol. Ecol. Resour.">
        <title>The genomes of chicory, endive, great burdock and yacon provide insights into Asteraceae paleo-polyploidization history and plant inulin production.</title>
        <authorList>
            <person name="Fan W."/>
            <person name="Wang S."/>
            <person name="Wang H."/>
            <person name="Wang A."/>
            <person name="Jiang F."/>
            <person name="Liu H."/>
            <person name="Zhao H."/>
            <person name="Xu D."/>
            <person name="Zhang Y."/>
        </authorList>
    </citation>
    <scope>NUCLEOTIDE SEQUENCE [LARGE SCALE GENOMIC DNA]</scope>
    <source>
        <strain evidence="2">cv. Niubang</strain>
    </source>
</reference>
<dbReference type="EMBL" id="CM042056">
    <property type="protein sequence ID" value="KAI3697334.1"/>
    <property type="molecule type" value="Genomic_DNA"/>
</dbReference>
<organism evidence="1 2">
    <name type="scientific">Arctium lappa</name>
    <name type="common">Greater burdock</name>
    <name type="synonym">Lappa major</name>
    <dbReference type="NCBI Taxonomy" id="4217"/>
    <lineage>
        <taxon>Eukaryota</taxon>
        <taxon>Viridiplantae</taxon>
        <taxon>Streptophyta</taxon>
        <taxon>Embryophyta</taxon>
        <taxon>Tracheophyta</taxon>
        <taxon>Spermatophyta</taxon>
        <taxon>Magnoliopsida</taxon>
        <taxon>eudicotyledons</taxon>
        <taxon>Gunneridae</taxon>
        <taxon>Pentapetalae</taxon>
        <taxon>asterids</taxon>
        <taxon>campanulids</taxon>
        <taxon>Asterales</taxon>
        <taxon>Asteraceae</taxon>
        <taxon>Carduoideae</taxon>
        <taxon>Cardueae</taxon>
        <taxon>Arctiinae</taxon>
        <taxon>Arctium</taxon>
    </lineage>
</organism>
<comment type="caution">
    <text evidence="1">The sequence shown here is derived from an EMBL/GenBank/DDBJ whole genome shotgun (WGS) entry which is preliminary data.</text>
</comment>
<dbReference type="Proteomes" id="UP001055879">
    <property type="component" value="Linkage Group LG10"/>
</dbReference>
<keyword evidence="2" id="KW-1185">Reference proteome</keyword>
<evidence type="ECO:0000313" key="1">
    <source>
        <dbReference type="EMBL" id="KAI3697334.1"/>
    </source>
</evidence>
<name>A0ACB8ZH93_ARCLA</name>
<evidence type="ECO:0000313" key="2">
    <source>
        <dbReference type="Proteomes" id="UP001055879"/>
    </source>
</evidence>
<accession>A0ACB8ZH93</accession>